<dbReference type="GO" id="GO:0004176">
    <property type="term" value="F:ATP-dependent peptidase activity"/>
    <property type="evidence" value="ECO:0007669"/>
    <property type="project" value="InterPro"/>
</dbReference>
<dbReference type="GO" id="GO:0009368">
    <property type="term" value="C:endopeptidase Clp complex"/>
    <property type="evidence" value="ECO:0007669"/>
    <property type="project" value="TreeGrafter"/>
</dbReference>
<dbReference type="CDD" id="cd07016">
    <property type="entry name" value="S14_ClpP_1"/>
    <property type="match status" value="1"/>
</dbReference>
<organism evidence="5">
    <name type="scientific">bioreactor metagenome</name>
    <dbReference type="NCBI Taxonomy" id="1076179"/>
    <lineage>
        <taxon>unclassified sequences</taxon>
        <taxon>metagenomes</taxon>
        <taxon>ecological metagenomes</taxon>
    </lineage>
</organism>
<feature type="region of interest" description="Disordered" evidence="4">
    <location>
        <begin position="168"/>
        <end position="206"/>
    </location>
</feature>
<dbReference type="NCBIfam" id="NF045542">
    <property type="entry name" value="Clp_rel_HeadMat"/>
    <property type="match status" value="1"/>
</dbReference>
<keyword evidence="3 5" id="KW-0378">Hydrolase</keyword>
<dbReference type="Pfam" id="PF00574">
    <property type="entry name" value="CLP_protease"/>
    <property type="match status" value="1"/>
</dbReference>
<reference evidence="5" key="1">
    <citation type="submission" date="2019-08" db="EMBL/GenBank/DDBJ databases">
        <authorList>
            <person name="Kucharzyk K."/>
            <person name="Murdoch R.W."/>
            <person name="Higgins S."/>
            <person name="Loffler F."/>
        </authorList>
    </citation>
    <scope>NUCLEOTIDE SEQUENCE</scope>
</reference>
<dbReference type="GO" id="GO:0004252">
    <property type="term" value="F:serine-type endopeptidase activity"/>
    <property type="evidence" value="ECO:0007669"/>
    <property type="project" value="UniProtKB-EC"/>
</dbReference>
<dbReference type="GO" id="GO:0006515">
    <property type="term" value="P:protein quality control for misfolded or incompletely synthesized proteins"/>
    <property type="evidence" value="ECO:0007669"/>
    <property type="project" value="TreeGrafter"/>
</dbReference>
<dbReference type="PANTHER" id="PTHR10381">
    <property type="entry name" value="ATP-DEPENDENT CLP PROTEASE PROTEOLYTIC SUBUNIT"/>
    <property type="match status" value="1"/>
</dbReference>
<comment type="similarity">
    <text evidence="1">Belongs to the peptidase S14 family.</text>
</comment>
<proteinExistence type="inferred from homology"/>
<evidence type="ECO:0000256" key="1">
    <source>
        <dbReference type="ARBA" id="ARBA00007039"/>
    </source>
</evidence>
<evidence type="ECO:0000256" key="3">
    <source>
        <dbReference type="ARBA" id="ARBA00022801"/>
    </source>
</evidence>
<dbReference type="InterPro" id="IPR001907">
    <property type="entry name" value="ClpP"/>
</dbReference>
<dbReference type="AlphaFoldDB" id="A0A645EYR7"/>
<protein>
    <submittedName>
        <fullName evidence="5">ATP-dependent Clp protease proteolytic subunit</fullName>
        <ecNumber evidence="5">3.4.21.92</ecNumber>
    </submittedName>
</protein>
<name>A0A645EYR7_9ZZZZ</name>
<keyword evidence="5" id="KW-0645">Protease</keyword>
<dbReference type="GO" id="GO:0051117">
    <property type="term" value="F:ATPase binding"/>
    <property type="evidence" value="ECO:0007669"/>
    <property type="project" value="TreeGrafter"/>
</dbReference>
<dbReference type="InterPro" id="IPR023562">
    <property type="entry name" value="ClpP/TepA"/>
</dbReference>
<gene>
    <name evidence="5" type="primary">clpP_62</name>
    <name evidence="5" type="ORF">SDC9_153832</name>
</gene>
<accession>A0A645EYR7</accession>
<evidence type="ECO:0000313" key="5">
    <source>
        <dbReference type="EMBL" id="MPN06576.1"/>
    </source>
</evidence>
<dbReference type="Gene3D" id="3.90.226.10">
    <property type="entry name" value="2-enoyl-CoA Hydratase, Chain A, domain 1"/>
    <property type="match status" value="1"/>
</dbReference>
<dbReference type="PRINTS" id="PR00127">
    <property type="entry name" value="CLPPROTEASEP"/>
</dbReference>
<evidence type="ECO:0000256" key="4">
    <source>
        <dbReference type="SAM" id="MobiDB-lite"/>
    </source>
</evidence>
<feature type="compositionally biased region" description="Basic and acidic residues" evidence="4">
    <location>
        <begin position="179"/>
        <end position="196"/>
    </location>
</feature>
<evidence type="ECO:0000256" key="2">
    <source>
        <dbReference type="ARBA" id="ARBA00022490"/>
    </source>
</evidence>
<dbReference type="InterPro" id="IPR029045">
    <property type="entry name" value="ClpP/crotonase-like_dom_sf"/>
</dbReference>
<sequence length="219" mass="23724">MFDAVKDEATVYLYDAIDPYWGIDAGEFVKSLSEITAKTIHLRINSPGGATADAEAIQVALQQHPAKVISHIDGIAASAATYIALSADEVEIADGGLFMIHNAWGVAIGNKSEMIYFADLLGKIDANILRDYQAKTGASAEQIKTWMDNETWFTAQEALTNGFVDRIYGNTDAPEDEPEDKKAAAKADDKQTKNSAEDQTATTAHMRRERALALVEAGI</sequence>
<dbReference type="SUPFAM" id="SSF52096">
    <property type="entry name" value="ClpP/crotonase"/>
    <property type="match status" value="1"/>
</dbReference>
<comment type="caution">
    <text evidence="5">The sequence shown here is derived from an EMBL/GenBank/DDBJ whole genome shotgun (WGS) entry which is preliminary data.</text>
</comment>
<dbReference type="EC" id="3.4.21.92" evidence="5"/>
<keyword evidence="2" id="KW-0963">Cytoplasm</keyword>
<dbReference type="PANTHER" id="PTHR10381:SF70">
    <property type="entry name" value="ATP-DEPENDENT CLP PROTEASE PROTEOLYTIC SUBUNIT"/>
    <property type="match status" value="1"/>
</dbReference>
<dbReference type="EMBL" id="VSSQ01052499">
    <property type="protein sequence ID" value="MPN06576.1"/>
    <property type="molecule type" value="Genomic_DNA"/>
</dbReference>